<protein>
    <recommendedName>
        <fullName evidence="7">Mammalian cell entry protein</fullName>
    </recommendedName>
</protein>
<dbReference type="GO" id="GO:0016020">
    <property type="term" value="C:membrane"/>
    <property type="evidence" value="ECO:0007669"/>
    <property type="project" value="UniProtKB-SubCell"/>
</dbReference>
<dbReference type="Proteomes" id="UP000510682">
    <property type="component" value="Chromosome"/>
</dbReference>
<dbReference type="PANTHER" id="PTHR37042:SF4">
    <property type="entry name" value="OUTER MEMBRANE PROTEIN RV1973"/>
    <property type="match status" value="1"/>
</dbReference>
<evidence type="ECO:0000256" key="1">
    <source>
        <dbReference type="ARBA" id="ARBA00004370"/>
    </source>
</evidence>
<reference evidence="5" key="2">
    <citation type="submission" date="2020-07" db="EMBL/GenBank/DDBJ databases">
        <authorList>
            <person name="Yu X."/>
        </authorList>
    </citation>
    <scope>NUCLEOTIDE SEQUENCE [LARGE SCALE GENOMIC DNA]</scope>
    <source>
        <strain evidence="5">24T</strain>
    </source>
</reference>
<dbReference type="PANTHER" id="PTHR37042">
    <property type="entry name" value="OUTER MEMBRANE PROTEIN RV1973"/>
    <property type="match status" value="1"/>
</dbReference>
<dbReference type="EMBL" id="CP059165">
    <property type="protein sequence ID" value="QLL07893.1"/>
    <property type="molecule type" value="Genomic_DNA"/>
</dbReference>
<dbReference type="AlphaFoldDB" id="A0A7D6HVL8"/>
<dbReference type="RefSeq" id="WP_180916494.1">
    <property type="nucleotide sequence ID" value="NZ_CP059165.1"/>
</dbReference>
<evidence type="ECO:0008006" key="7">
    <source>
        <dbReference type="Google" id="ProtNLM"/>
    </source>
</evidence>
<gene>
    <name evidence="5" type="ORF">H0P51_02535</name>
</gene>
<feature type="region of interest" description="Disordered" evidence="3">
    <location>
        <begin position="1"/>
        <end position="52"/>
    </location>
</feature>
<evidence type="ECO:0000256" key="3">
    <source>
        <dbReference type="SAM" id="MobiDB-lite"/>
    </source>
</evidence>
<comment type="subcellular location">
    <subcellularLocation>
        <location evidence="1">Membrane</location>
    </subcellularLocation>
</comment>
<evidence type="ECO:0000256" key="2">
    <source>
        <dbReference type="ARBA" id="ARBA00023136"/>
    </source>
</evidence>
<keyword evidence="2 4" id="KW-0472">Membrane</keyword>
<proteinExistence type="predicted"/>
<feature type="compositionally biased region" description="Basic and acidic residues" evidence="3">
    <location>
        <begin position="1"/>
        <end position="33"/>
    </location>
</feature>
<keyword evidence="4" id="KW-0812">Transmembrane</keyword>
<dbReference type="KEGG" id="mgor:H0P51_02535"/>
<organism evidence="5 6">
    <name type="scientific">Mycobacterium vicinigordonae</name>
    <dbReference type="NCBI Taxonomy" id="1719132"/>
    <lineage>
        <taxon>Bacteria</taxon>
        <taxon>Bacillati</taxon>
        <taxon>Actinomycetota</taxon>
        <taxon>Actinomycetes</taxon>
        <taxon>Mycobacteriales</taxon>
        <taxon>Mycobacteriaceae</taxon>
        <taxon>Mycobacterium</taxon>
    </lineage>
</organism>
<feature type="transmembrane region" description="Helical" evidence="4">
    <location>
        <begin position="57"/>
        <end position="79"/>
    </location>
</feature>
<accession>A0A7D6HVL8</accession>
<evidence type="ECO:0000313" key="6">
    <source>
        <dbReference type="Proteomes" id="UP000510682"/>
    </source>
</evidence>
<keyword evidence="4" id="KW-1133">Transmembrane helix</keyword>
<feature type="compositionally biased region" description="Acidic residues" evidence="3">
    <location>
        <begin position="34"/>
        <end position="51"/>
    </location>
</feature>
<sequence length="234" mass="25054">MSDLEKTEKPSDDEPDQPDDRADVGEGSDRAGDTEDADEDAEDADEDDTDEAMISGYGIGSAVLGLVSVAAVVLGVLIWTSHRDDSGERAYLTRVMQAASDWSNVLINMNTSNLDASLQRLHEGTVGDLNTDFEAAIQDYRKLAQKLQAKSSGQVAAVAIDTVHRDLDTVPGSPRPVVTTKLPAFATRTDSVLVVATSVAENIGGKPQVVQWNLRLDVSQIDGKLMISGLESLR</sequence>
<evidence type="ECO:0000256" key="4">
    <source>
        <dbReference type="SAM" id="Phobius"/>
    </source>
</evidence>
<name>A0A7D6HVL8_9MYCO</name>
<keyword evidence="6" id="KW-1185">Reference proteome</keyword>
<reference evidence="5" key="1">
    <citation type="submission" date="2020-07" db="EMBL/GenBank/DDBJ databases">
        <title>Description of Mycobacterium gordonae subsp. intergordonae subsp.nov. and Mycobacterium gordonae subsp. gordonae subsp. nov.</title>
        <authorList>
            <person name="Huang H."/>
        </authorList>
    </citation>
    <scope>NUCLEOTIDE SEQUENCE [LARGE SCALE GENOMIC DNA]</scope>
    <source>
        <strain evidence="5">24T</strain>
    </source>
</reference>
<evidence type="ECO:0000313" key="5">
    <source>
        <dbReference type="EMBL" id="QLL07893.1"/>
    </source>
</evidence>